<protein>
    <recommendedName>
        <fullName evidence="5">DUF2782 domain-containing protein</fullName>
    </recommendedName>
</protein>
<dbReference type="EMBL" id="CP027667">
    <property type="protein sequence ID" value="AVO50242.1"/>
    <property type="molecule type" value="Genomic_DNA"/>
</dbReference>
<dbReference type="OrthoDB" id="8688876at2"/>
<evidence type="ECO:0008006" key="5">
    <source>
        <dbReference type="Google" id="ProtNLM"/>
    </source>
</evidence>
<dbReference type="AlphaFoldDB" id="A0A2R3QEP2"/>
<name>A0A2R3QEP2_9BURK</name>
<evidence type="ECO:0000256" key="2">
    <source>
        <dbReference type="SAM" id="SignalP"/>
    </source>
</evidence>
<feature type="chain" id="PRO_5015357934" description="DUF2782 domain-containing protein" evidence="2">
    <location>
        <begin position="22"/>
        <end position="125"/>
    </location>
</feature>
<proteinExistence type="predicted"/>
<reference evidence="3 4" key="1">
    <citation type="submission" date="2018-03" db="EMBL/GenBank/DDBJ databases">
        <title>Genome sequencing of Melaminivora sp.</title>
        <authorList>
            <person name="Kim S.-J."/>
            <person name="Heo J."/>
            <person name="Ahn J.-H."/>
            <person name="Kwon S.-W."/>
        </authorList>
    </citation>
    <scope>NUCLEOTIDE SEQUENCE [LARGE SCALE GENOMIC DNA]</scope>
    <source>
        <strain evidence="3 4">SC2-9</strain>
    </source>
</reference>
<keyword evidence="4" id="KW-1185">Reference proteome</keyword>
<dbReference type="RefSeq" id="WP_106684693.1">
    <property type="nucleotide sequence ID" value="NZ_CP027667.1"/>
</dbReference>
<dbReference type="Proteomes" id="UP000237925">
    <property type="component" value="Chromosome"/>
</dbReference>
<evidence type="ECO:0000313" key="4">
    <source>
        <dbReference type="Proteomes" id="UP000237925"/>
    </source>
</evidence>
<dbReference type="KEGG" id="mela:C6568_14045"/>
<sequence>MRAPLLLTPLLLALASLPALAQDPAQNSVRPNAGERSQLPNQEQPEPLEGRRNQRVQRIVVEDAGSRVDELRVGGQTQSITVQPKTAAALPSYEVRAQDGARARPGNLDASDTVTAPRVWNLGRF</sequence>
<feature type="signal peptide" evidence="2">
    <location>
        <begin position="1"/>
        <end position="21"/>
    </location>
</feature>
<evidence type="ECO:0000313" key="3">
    <source>
        <dbReference type="EMBL" id="AVO50242.1"/>
    </source>
</evidence>
<gene>
    <name evidence="3" type="ORF">C6568_14045</name>
</gene>
<evidence type="ECO:0000256" key="1">
    <source>
        <dbReference type="SAM" id="MobiDB-lite"/>
    </source>
</evidence>
<organism evidence="3 4">
    <name type="scientific">Melaminivora suipulveris</name>
    <dbReference type="NCBI Taxonomy" id="2109913"/>
    <lineage>
        <taxon>Bacteria</taxon>
        <taxon>Pseudomonadati</taxon>
        <taxon>Pseudomonadota</taxon>
        <taxon>Betaproteobacteria</taxon>
        <taxon>Burkholderiales</taxon>
        <taxon>Comamonadaceae</taxon>
        <taxon>Melaminivora</taxon>
    </lineage>
</organism>
<feature type="region of interest" description="Disordered" evidence="1">
    <location>
        <begin position="21"/>
        <end position="56"/>
    </location>
</feature>
<accession>A0A2R3QEP2</accession>
<keyword evidence="2" id="KW-0732">Signal</keyword>